<keyword evidence="1" id="KW-1133">Transmembrane helix</keyword>
<dbReference type="Gene3D" id="1.25.40.10">
    <property type="entry name" value="Tetratricopeptide repeat domain"/>
    <property type="match status" value="2"/>
</dbReference>
<evidence type="ECO:0000256" key="1">
    <source>
        <dbReference type="SAM" id="Phobius"/>
    </source>
</evidence>
<accession>A0A927C8S8</accession>
<dbReference type="AlphaFoldDB" id="A0A927C8S8"/>
<dbReference type="InterPro" id="IPR011990">
    <property type="entry name" value="TPR-like_helical_dom_sf"/>
</dbReference>
<name>A0A927C8S8_9BACL</name>
<dbReference type="SMART" id="SM00028">
    <property type="entry name" value="TPR"/>
    <property type="match status" value="2"/>
</dbReference>
<dbReference type="Pfam" id="PF13432">
    <property type="entry name" value="TPR_16"/>
    <property type="match status" value="1"/>
</dbReference>
<dbReference type="InterPro" id="IPR039340">
    <property type="entry name" value="Tfc4/TFIIIC-102/Sfc4"/>
</dbReference>
<keyword evidence="1" id="KW-0472">Membrane</keyword>
<feature type="transmembrane region" description="Helical" evidence="1">
    <location>
        <begin position="6"/>
        <end position="31"/>
    </location>
</feature>
<evidence type="ECO:0000313" key="3">
    <source>
        <dbReference type="Proteomes" id="UP000639396"/>
    </source>
</evidence>
<protein>
    <submittedName>
        <fullName evidence="2">Tetratricopeptide repeat protein</fullName>
    </submittedName>
</protein>
<sequence length="222" mass="25852">MSKFFLFALLWWLVGNPFLALIVLLVVLYFIDRRFIGLSPSLTAPLRRNRRLSRLKRELLVSPHNATGKLEAARLYIEKGKYAEALELLEQVSSIYDSADVVYEIGLCRLKLGQLEEGERLILQSLESNPKVKYGEPYLRLSEAFAPVKPDKAIGYLEQFRGMNSSSSEGSYKLGRIYERLGHREEAKRAYSEALLVYRGLPRYKRRAERRWAFLSKWRQIF</sequence>
<dbReference type="SUPFAM" id="SSF48452">
    <property type="entry name" value="TPR-like"/>
    <property type="match status" value="1"/>
</dbReference>
<evidence type="ECO:0000313" key="2">
    <source>
        <dbReference type="EMBL" id="MBD2863519.1"/>
    </source>
</evidence>
<dbReference type="GO" id="GO:0006383">
    <property type="term" value="P:transcription by RNA polymerase III"/>
    <property type="evidence" value="ECO:0007669"/>
    <property type="project" value="InterPro"/>
</dbReference>
<dbReference type="PANTHER" id="PTHR23082">
    <property type="entry name" value="TRANSCRIPTION INITIATION FACTOR IIIC TFIIIC , POLYPEPTIDE 3-RELATED"/>
    <property type="match status" value="1"/>
</dbReference>
<keyword evidence="1" id="KW-0812">Transmembrane</keyword>
<dbReference type="PANTHER" id="PTHR23082:SF0">
    <property type="entry name" value="GENERAL TRANSCRIPTION FACTOR 3C POLYPEPTIDE 3"/>
    <property type="match status" value="1"/>
</dbReference>
<dbReference type="GO" id="GO:0000127">
    <property type="term" value="C:transcription factor TFIIIC complex"/>
    <property type="evidence" value="ECO:0007669"/>
    <property type="project" value="TreeGrafter"/>
</dbReference>
<organism evidence="2 3">
    <name type="scientific">Paenibacillus oceani</name>
    <dbReference type="NCBI Taxonomy" id="2772510"/>
    <lineage>
        <taxon>Bacteria</taxon>
        <taxon>Bacillati</taxon>
        <taxon>Bacillota</taxon>
        <taxon>Bacilli</taxon>
        <taxon>Bacillales</taxon>
        <taxon>Paenibacillaceae</taxon>
        <taxon>Paenibacillus</taxon>
    </lineage>
</organism>
<dbReference type="EMBL" id="JACXJA010000020">
    <property type="protein sequence ID" value="MBD2863519.1"/>
    <property type="molecule type" value="Genomic_DNA"/>
</dbReference>
<gene>
    <name evidence="2" type="ORF">IDH45_16110</name>
</gene>
<dbReference type="Pfam" id="PF13181">
    <property type="entry name" value="TPR_8"/>
    <property type="match status" value="1"/>
</dbReference>
<comment type="caution">
    <text evidence="2">The sequence shown here is derived from an EMBL/GenBank/DDBJ whole genome shotgun (WGS) entry which is preliminary data.</text>
</comment>
<keyword evidence="3" id="KW-1185">Reference proteome</keyword>
<proteinExistence type="predicted"/>
<dbReference type="RefSeq" id="WP_190929149.1">
    <property type="nucleotide sequence ID" value="NZ_JACXJA010000020.1"/>
</dbReference>
<reference evidence="2" key="1">
    <citation type="submission" date="2020-09" db="EMBL/GenBank/DDBJ databases">
        <title>A novel bacterium of genus Paenibacillus, isolated from South China Sea.</title>
        <authorList>
            <person name="Huang H."/>
            <person name="Mo K."/>
            <person name="Hu Y."/>
        </authorList>
    </citation>
    <scope>NUCLEOTIDE SEQUENCE</scope>
    <source>
        <strain evidence="2">IB182363</strain>
    </source>
</reference>
<dbReference type="InterPro" id="IPR019734">
    <property type="entry name" value="TPR_rpt"/>
</dbReference>
<dbReference type="Proteomes" id="UP000639396">
    <property type="component" value="Unassembled WGS sequence"/>
</dbReference>